<evidence type="ECO:0000256" key="9">
    <source>
        <dbReference type="ARBA" id="ARBA00023136"/>
    </source>
</evidence>
<evidence type="ECO:0000256" key="2">
    <source>
        <dbReference type="ARBA" id="ARBA00008651"/>
    </source>
</evidence>
<gene>
    <name evidence="21" type="primary">ALPK2</name>
</gene>
<dbReference type="Pfam" id="PF07679">
    <property type="entry name" value="I-set"/>
    <property type="match status" value="2"/>
</dbReference>
<comment type="catalytic activity">
    <reaction evidence="12">
        <text>L-threonyl-[protein] + ATP = O-phospho-L-threonyl-[protein] + ADP + H(+)</text>
        <dbReference type="Rhea" id="RHEA:46608"/>
        <dbReference type="Rhea" id="RHEA-COMP:11060"/>
        <dbReference type="Rhea" id="RHEA-COMP:11605"/>
        <dbReference type="ChEBI" id="CHEBI:15378"/>
        <dbReference type="ChEBI" id="CHEBI:30013"/>
        <dbReference type="ChEBI" id="CHEBI:30616"/>
        <dbReference type="ChEBI" id="CHEBI:61977"/>
        <dbReference type="ChEBI" id="CHEBI:456216"/>
        <dbReference type="EC" id="2.7.11.1"/>
    </reaction>
</comment>
<keyword evidence="20" id="KW-1185">Reference proteome</keyword>
<dbReference type="InterPro" id="IPR013098">
    <property type="entry name" value="Ig_I-set"/>
</dbReference>
<comment type="subcellular location">
    <subcellularLocation>
        <location evidence="1">Basolateral cell membrane</location>
    </subcellularLocation>
</comment>
<dbReference type="FunFam" id="2.60.40.10:FF:000107">
    <property type="entry name" value="Myosin, light chain kinase a"/>
    <property type="match status" value="1"/>
</dbReference>
<dbReference type="InterPro" id="IPR003599">
    <property type="entry name" value="Ig_sub"/>
</dbReference>
<evidence type="ECO:0000256" key="16">
    <source>
        <dbReference type="ARBA" id="ARBA00080408"/>
    </source>
</evidence>
<feature type="region of interest" description="Disordered" evidence="17">
    <location>
        <begin position="1452"/>
        <end position="1471"/>
    </location>
</feature>
<protein>
    <recommendedName>
        <fullName evidence="15">Alpha-protein kinase 2</fullName>
        <ecNumber evidence="3">2.7.11.1</ecNumber>
    </recommendedName>
    <alternativeName>
        <fullName evidence="16">Heart alpha-protein kinase</fullName>
    </alternativeName>
</protein>
<dbReference type="Gene3D" id="2.60.40.10">
    <property type="entry name" value="Immunoglobulins"/>
    <property type="match status" value="2"/>
</dbReference>
<evidence type="ECO:0000256" key="12">
    <source>
        <dbReference type="ARBA" id="ARBA00047899"/>
    </source>
</evidence>
<feature type="region of interest" description="Disordered" evidence="17">
    <location>
        <begin position="128"/>
        <end position="189"/>
    </location>
</feature>
<dbReference type="SMART" id="SM00408">
    <property type="entry name" value="IGc2"/>
    <property type="match status" value="2"/>
</dbReference>
<feature type="compositionally biased region" description="Polar residues" evidence="17">
    <location>
        <begin position="154"/>
        <end position="187"/>
    </location>
</feature>
<comment type="catalytic activity">
    <reaction evidence="13">
        <text>L-seryl-[protein] + ATP = O-phospho-L-seryl-[protein] + ADP + H(+)</text>
        <dbReference type="Rhea" id="RHEA:17989"/>
        <dbReference type="Rhea" id="RHEA-COMP:9863"/>
        <dbReference type="Rhea" id="RHEA-COMP:11604"/>
        <dbReference type="ChEBI" id="CHEBI:15378"/>
        <dbReference type="ChEBI" id="CHEBI:29999"/>
        <dbReference type="ChEBI" id="CHEBI:30616"/>
        <dbReference type="ChEBI" id="CHEBI:83421"/>
        <dbReference type="ChEBI" id="CHEBI:456216"/>
        <dbReference type="EC" id="2.7.11.1"/>
    </reaction>
</comment>
<feature type="compositionally biased region" description="Basic and acidic residues" evidence="17">
    <location>
        <begin position="138"/>
        <end position="153"/>
    </location>
</feature>
<evidence type="ECO:0000259" key="18">
    <source>
        <dbReference type="PROSITE" id="PS50835"/>
    </source>
</evidence>
<feature type="region of interest" description="Disordered" evidence="17">
    <location>
        <begin position="1629"/>
        <end position="1677"/>
    </location>
</feature>
<feature type="region of interest" description="Disordered" evidence="17">
    <location>
        <begin position="1117"/>
        <end position="1142"/>
    </location>
</feature>
<dbReference type="PROSITE" id="PS51158">
    <property type="entry name" value="ALPHA_KINASE"/>
    <property type="match status" value="1"/>
</dbReference>
<feature type="compositionally biased region" description="Basic and acidic residues" evidence="17">
    <location>
        <begin position="1455"/>
        <end position="1471"/>
    </location>
</feature>
<feature type="compositionally biased region" description="Basic and acidic residues" evidence="17">
    <location>
        <begin position="711"/>
        <end position="721"/>
    </location>
</feature>
<evidence type="ECO:0000256" key="4">
    <source>
        <dbReference type="ARBA" id="ARBA00022475"/>
    </source>
</evidence>
<dbReference type="Proteomes" id="UP000504623">
    <property type="component" value="Unplaced"/>
</dbReference>
<feature type="region of interest" description="Disordered" evidence="17">
    <location>
        <begin position="639"/>
        <end position="670"/>
    </location>
</feature>
<feature type="domain" description="Alpha-type protein kinase" evidence="19">
    <location>
        <begin position="1869"/>
        <end position="2101"/>
    </location>
</feature>
<dbReference type="CDD" id="cd16974">
    <property type="entry name" value="Alpha_kinase_ALPK2"/>
    <property type="match status" value="1"/>
</dbReference>
<feature type="compositionally biased region" description="Basic and acidic residues" evidence="17">
    <location>
        <begin position="1591"/>
        <end position="1606"/>
    </location>
</feature>
<dbReference type="EC" id="2.7.11.1" evidence="3"/>
<dbReference type="SMART" id="SM00811">
    <property type="entry name" value="Alpha_kinase"/>
    <property type="match status" value="1"/>
</dbReference>
<feature type="region of interest" description="Disordered" evidence="17">
    <location>
        <begin position="1491"/>
        <end position="1520"/>
    </location>
</feature>
<feature type="compositionally biased region" description="Polar residues" evidence="17">
    <location>
        <begin position="1493"/>
        <end position="1505"/>
    </location>
</feature>
<accession>A0A9B0WHN6</accession>
<feature type="region of interest" description="Disordered" evidence="17">
    <location>
        <begin position="1398"/>
        <end position="1443"/>
    </location>
</feature>
<evidence type="ECO:0000256" key="3">
    <source>
        <dbReference type="ARBA" id="ARBA00012513"/>
    </source>
</evidence>
<evidence type="ECO:0000259" key="19">
    <source>
        <dbReference type="PROSITE" id="PS51158"/>
    </source>
</evidence>
<feature type="region of interest" description="Disordered" evidence="17">
    <location>
        <begin position="1322"/>
        <end position="1362"/>
    </location>
</feature>
<keyword evidence="9" id="KW-0472">Membrane</keyword>
<evidence type="ECO:0000256" key="7">
    <source>
        <dbReference type="ARBA" id="ARBA00022737"/>
    </source>
</evidence>
<comment type="function">
    <text evidence="14">Protein kinase that recognizes phosphorylation sites in which the surrounding peptides have an alpha-helical conformation. Regulates cardiac development and cardiomyocyte differentiation by negatively regulating Wnt/beta-catenin signaling.</text>
</comment>
<dbReference type="GO" id="GO:0003007">
    <property type="term" value="P:heart morphogenesis"/>
    <property type="evidence" value="ECO:0007669"/>
    <property type="project" value="UniProtKB-ARBA"/>
</dbReference>
<feature type="region of interest" description="Disordered" evidence="17">
    <location>
        <begin position="709"/>
        <end position="734"/>
    </location>
</feature>
<dbReference type="GO" id="GO:0055013">
    <property type="term" value="P:cardiac muscle cell development"/>
    <property type="evidence" value="ECO:0007669"/>
    <property type="project" value="UniProtKB-ARBA"/>
</dbReference>
<dbReference type="RefSeq" id="XP_006837634.1">
    <property type="nucleotide sequence ID" value="XM_006837571.1"/>
</dbReference>
<dbReference type="GeneID" id="102828358"/>
<dbReference type="Gene3D" id="3.20.200.10">
    <property type="entry name" value="MHCK/EF2 kinase"/>
    <property type="match status" value="1"/>
</dbReference>
<evidence type="ECO:0000256" key="1">
    <source>
        <dbReference type="ARBA" id="ARBA00004187"/>
    </source>
</evidence>
<dbReference type="PANTHER" id="PTHR47091:SF2">
    <property type="entry name" value="ALPHA-PROTEIN KINASE 2"/>
    <property type="match status" value="1"/>
</dbReference>
<dbReference type="CTD" id="115701"/>
<evidence type="ECO:0000256" key="14">
    <source>
        <dbReference type="ARBA" id="ARBA00059647"/>
    </source>
</evidence>
<keyword evidence="6" id="KW-0808">Transferase</keyword>
<dbReference type="SUPFAM" id="SSF56112">
    <property type="entry name" value="Protein kinase-like (PK-like)"/>
    <property type="match status" value="1"/>
</dbReference>
<dbReference type="SMART" id="SM00409">
    <property type="entry name" value="IG"/>
    <property type="match status" value="2"/>
</dbReference>
<evidence type="ECO:0000256" key="8">
    <source>
        <dbReference type="ARBA" id="ARBA00022777"/>
    </source>
</evidence>
<name>A0A9B0WHN6_CHRAS</name>
<keyword evidence="7" id="KW-0677">Repeat</keyword>
<evidence type="ECO:0000256" key="10">
    <source>
        <dbReference type="ARBA" id="ARBA00023157"/>
    </source>
</evidence>
<dbReference type="PANTHER" id="PTHR47091">
    <property type="entry name" value="ALPHA-PROTEIN KINASE 2-RELATED"/>
    <property type="match status" value="1"/>
</dbReference>
<comment type="similarity">
    <text evidence="2">Belongs to the protein kinase superfamily. Alpha-type protein kinase family. ALPK subfamily.</text>
</comment>
<keyword evidence="10" id="KW-1015">Disulfide bond</keyword>
<proteinExistence type="inferred from homology"/>
<evidence type="ECO:0000313" key="21">
    <source>
        <dbReference type="RefSeq" id="XP_006837634.1"/>
    </source>
</evidence>
<dbReference type="InterPro" id="IPR007110">
    <property type="entry name" value="Ig-like_dom"/>
</dbReference>
<evidence type="ECO:0000256" key="13">
    <source>
        <dbReference type="ARBA" id="ARBA00048679"/>
    </source>
</evidence>
<organism evidence="20 21">
    <name type="scientific">Chrysochloris asiatica</name>
    <name type="common">Cape golden mole</name>
    <dbReference type="NCBI Taxonomy" id="185453"/>
    <lineage>
        <taxon>Eukaryota</taxon>
        <taxon>Metazoa</taxon>
        <taxon>Chordata</taxon>
        <taxon>Craniata</taxon>
        <taxon>Vertebrata</taxon>
        <taxon>Euteleostomi</taxon>
        <taxon>Mammalia</taxon>
        <taxon>Eutheria</taxon>
        <taxon>Afrotheria</taxon>
        <taxon>Chrysochloridae</taxon>
        <taxon>Chrysochlorinae</taxon>
        <taxon>Chrysochloris</taxon>
    </lineage>
</organism>
<feature type="compositionally biased region" description="Polar residues" evidence="17">
    <location>
        <begin position="2129"/>
        <end position="2138"/>
    </location>
</feature>
<feature type="domain" description="Ig-like" evidence="18">
    <location>
        <begin position="1754"/>
        <end position="1842"/>
    </location>
</feature>
<feature type="region of interest" description="Disordered" evidence="17">
    <location>
        <begin position="2103"/>
        <end position="2138"/>
    </location>
</feature>
<feature type="compositionally biased region" description="Low complexity" evidence="17">
    <location>
        <begin position="2112"/>
        <end position="2121"/>
    </location>
</feature>
<dbReference type="OrthoDB" id="301415at2759"/>
<feature type="region of interest" description="Disordered" evidence="17">
    <location>
        <begin position="1574"/>
        <end position="1615"/>
    </location>
</feature>
<dbReference type="InterPro" id="IPR004166">
    <property type="entry name" value="a-kinase_dom"/>
</dbReference>
<feature type="compositionally biased region" description="Basic and acidic residues" evidence="17">
    <location>
        <begin position="1117"/>
        <end position="1134"/>
    </location>
</feature>
<dbReference type="SUPFAM" id="SSF48726">
    <property type="entry name" value="Immunoglobulin"/>
    <property type="match status" value="2"/>
</dbReference>
<reference evidence="21" key="1">
    <citation type="submission" date="2025-08" db="UniProtKB">
        <authorList>
            <consortium name="RefSeq"/>
        </authorList>
    </citation>
    <scope>IDENTIFICATION</scope>
    <source>
        <tissue evidence="21">Spleen</tissue>
    </source>
</reference>
<keyword evidence="8 21" id="KW-0418">Kinase</keyword>
<feature type="compositionally biased region" description="Polar residues" evidence="17">
    <location>
        <begin position="639"/>
        <end position="664"/>
    </location>
</feature>
<dbReference type="FunFam" id="3.20.200.10:FF:000005">
    <property type="entry name" value="Alpha-protein kinase 2"/>
    <property type="match status" value="1"/>
</dbReference>
<sequence length="2138" mass="234400">MSGVGVPPRCTLCFLSTLLSQKVPEKSDIVLRCIISGQPKPEVTWYKNGQAIGECDASSYEFFENQYIHVLHLYCCTTNDAAVYQISAKNCFGMICCSASIEVERSSENPQLPPNRKDDVDMGWEHETEPFEAQSSKQVDEKEPPYKEEERTSLGKSMSADLSPTKSNHSDSLQSLANDDTQTSSSEKLWDIKGTRQTQVTCDPNNTEEIAEGFLFPISSIPPRKQNGYSHGTVHCSVSQPMDGVNNEDPNDDNVLNSSHQQPRVQKYISFSQPLSEANTSTCSGTPNDRQLCMHVSSEDSDSDYELCPEITLTYTEEFSDDDLEYLECSDVMTDYSNTIWQRYLRGTECVFLLESDDEEMEFSECGLAGGGHFLSEMSCEVQVSDNIEPRDTLPGLCGYHSKPQQVGVRSSGASTLIPSPLQVGMTLTLGPHQDGTSTVTDQGKYKVPSASGVAGNVYPGIQGETRDNCPAEEEVASGNLLTMDSAPMEMKPGELETSGTCQCVGTTAEKRVGEKNLWSMNSQKPASVRRPGAKGKLKKLKAHLKENATEGTLDLLHPREPARHPLTQSDKKELSHASVRTTNMNLQFHTEDCTISPQAEQEVKTLQTPTDSLLREGGGTNFQGEETQLTDLCEASQLPEQSESPQVQTQETIGDSVSLSQRPASVEPAALESSLMGATMSESPNSGGIHEESASLAQYLEVGSCTWSPQHEEQDQERGDNTAGGPRGDLDHKLSCSDTNSGLMVSCELSVHCPQDGCVDFTEPEVPFVASPDLVNTILTLENGCDGPSGREAVCGLENFEAGDGGTYCDAMDSPVGAVDTYLPQETCSRDLELVDAQNQASDLCSPDDKMLEGLLNAQSSEPPQSTCDNGRDRDLAMPPVSSSTFTWNISQEVHEGATGGNVAELEDHTSILVCMRRTDHERLSLSHSGEHEERQPLSSEYSSCLQFKEGGEDGSTTKDTIDTPASHSSIVTFLEETPTMLTGNSEFLPATKEREDTSVSTIGTRVLPAKCLAASITENSAADGTKETLPQTPDENGFQLPSSVPWGHSLNVTTAETIKELPCMVSSAPENQACVPQLLEGKDFYSDSALQIDNLCEDKNQMVDGADHRRLEENFQEKGSETKQRSYQEKLPHQGSLPEAGFQVSLPATSAAQEEVKSLPWDHLPGNSREEKGTDVTMVAESIVEEDSKTLSDVLPLSQYLLQDSEENGPGSGEPDNKLKVITLEAPVSEIWSPRQPADSESKESEAVPLTPDRIWALSEVPMADTLVCELDSSKITSPVNSAQCESSNREVHRCQEQASHDGGRNLSARYLRQLRRLESSVDPVDEEESGTANSFLEVSKTRGKENVDSVNPNQKENQLKLAHPASFKLLLTCPQILESSVDPIDEAGIMEWAEAEPPEPPESTLGPTGEESQSKDRNSSQKVTAQPAIGQVPYPEESGDTILSEKSINQNPEDREKGQAEQSENDKVKVEAQLATLQVSRRNEIILSEGSRQQVQGGNENSFGEAVQSKHDESEVTSPTLPLSSCLAIMPCVSVGVDSNSTGQIHDIAEPRNHPYVFSDSKERRCAKCLPFTSSPDESSTNVSVSKKSKESKIETPQIREPKPPNSSASPAMTRAFISGECVAENSPKFEQDPSHQGSTLSSMKKSRQEEMPSHMATKPGKFPGARSVVTRSEEAKKKQELLGSGYVTEGVKKKILSKVAALRLRLEEKENARKNSSFLKKIPKLEASVSFTEEKKDQKKPPCKREGRAPVLLKKIQAEMFPHHSGNVKLSCQFAEIHEDSTIWWTKDAESISQVQRSAGDHSTVSLAIVQASPKDQGLYYCCINNSYGKVTAEFNLTAEVLKQLLSHQDSKGCEEIEFSQLIFKDDFLSDSYFGGRLRGQIVTEQLHFGEGVHRKAFRSTVMQGLMPVFQPGHACVLKVHNAVAYGTRTNDELIQRNYKLATQECYVQNTARHYAKIYAAEAQPLEGFGEVPEIIPIFLIHRPENNIPYATVEEELMGEFVKYSIRDGKEINFLRRESEAGQKCCTFQHWVYQKTSGCLLVTDMQGVGMKLTDVGIATLAKGYKGFKGNCPMTFIDQFKALHQCNKYCKMLGLKSLQTNHQKPKKPSVPGKSKVQPNPTMVKKTVSQTPAGKT</sequence>
<dbReference type="Pfam" id="PF02816">
    <property type="entry name" value="Alpha_kinase"/>
    <property type="match status" value="1"/>
</dbReference>
<evidence type="ECO:0000256" key="17">
    <source>
        <dbReference type="SAM" id="MobiDB-lite"/>
    </source>
</evidence>
<evidence type="ECO:0000256" key="11">
    <source>
        <dbReference type="ARBA" id="ARBA00023319"/>
    </source>
</evidence>
<dbReference type="InterPro" id="IPR011009">
    <property type="entry name" value="Kinase-like_dom_sf"/>
</dbReference>
<keyword evidence="5" id="KW-0723">Serine/threonine-protein kinase</keyword>
<dbReference type="InterPro" id="IPR003598">
    <property type="entry name" value="Ig_sub2"/>
</dbReference>
<keyword evidence="11" id="KW-0393">Immunoglobulin domain</keyword>
<keyword evidence="4" id="KW-1003">Cell membrane</keyword>
<dbReference type="GO" id="GO:0004674">
    <property type="term" value="F:protein serine/threonine kinase activity"/>
    <property type="evidence" value="ECO:0007669"/>
    <property type="project" value="UniProtKB-KW"/>
</dbReference>
<feature type="compositionally biased region" description="Polar residues" evidence="17">
    <location>
        <begin position="1638"/>
        <end position="1647"/>
    </location>
</feature>
<dbReference type="InterPro" id="IPR013783">
    <property type="entry name" value="Ig-like_fold"/>
</dbReference>
<evidence type="ECO:0000256" key="15">
    <source>
        <dbReference type="ARBA" id="ARBA00073273"/>
    </source>
</evidence>
<evidence type="ECO:0000313" key="20">
    <source>
        <dbReference type="Proteomes" id="UP000504623"/>
    </source>
</evidence>
<feature type="domain" description="Ig-like" evidence="18">
    <location>
        <begin position="8"/>
        <end position="87"/>
    </location>
</feature>
<dbReference type="GO" id="GO:0016323">
    <property type="term" value="C:basolateral plasma membrane"/>
    <property type="evidence" value="ECO:0007669"/>
    <property type="project" value="UniProtKB-SubCell"/>
</dbReference>
<dbReference type="InterPro" id="IPR036179">
    <property type="entry name" value="Ig-like_dom_sf"/>
</dbReference>
<dbReference type="PROSITE" id="PS50835">
    <property type="entry name" value="IG_LIKE"/>
    <property type="match status" value="2"/>
</dbReference>
<evidence type="ECO:0000256" key="5">
    <source>
        <dbReference type="ARBA" id="ARBA00022527"/>
    </source>
</evidence>
<dbReference type="GO" id="GO:0005524">
    <property type="term" value="F:ATP binding"/>
    <property type="evidence" value="ECO:0007669"/>
    <property type="project" value="InterPro"/>
</dbReference>
<evidence type="ECO:0000256" key="6">
    <source>
        <dbReference type="ARBA" id="ARBA00022679"/>
    </source>
</evidence>